<accession>A2FIB1</accession>
<dbReference type="Proteomes" id="UP000001542">
    <property type="component" value="Unassembled WGS sequence"/>
</dbReference>
<name>A2FIB1_TRIV3</name>
<dbReference type="VEuPathDB" id="TrichDB:TVAGG3_0558450"/>
<dbReference type="RefSeq" id="XP_001308282.1">
    <property type="nucleotide sequence ID" value="XM_001308281.1"/>
</dbReference>
<reference evidence="1" key="1">
    <citation type="submission" date="2006-10" db="EMBL/GenBank/DDBJ databases">
        <authorList>
            <person name="Amadeo P."/>
            <person name="Zhao Q."/>
            <person name="Wortman J."/>
            <person name="Fraser-Liggett C."/>
            <person name="Carlton J."/>
        </authorList>
    </citation>
    <scope>NUCLEOTIDE SEQUENCE</scope>
    <source>
        <strain evidence="1">G3</strain>
    </source>
</reference>
<proteinExistence type="predicted"/>
<evidence type="ECO:0000313" key="1">
    <source>
        <dbReference type="EMBL" id="EAX95352.1"/>
    </source>
</evidence>
<dbReference type="InParanoid" id="A2FIB1"/>
<reference evidence="1" key="2">
    <citation type="journal article" date="2007" name="Science">
        <title>Draft genome sequence of the sexually transmitted pathogen Trichomonas vaginalis.</title>
        <authorList>
            <person name="Carlton J.M."/>
            <person name="Hirt R.P."/>
            <person name="Silva J.C."/>
            <person name="Delcher A.L."/>
            <person name="Schatz M."/>
            <person name="Zhao Q."/>
            <person name="Wortman J.R."/>
            <person name="Bidwell S.L."/>
            <person name="Alsmark U.C.M."/>
            <person name="Besteiro S."/>
            <person name="Sicheritz-Ponten T."/>
            <person name="Noel C.J."/>
            <person name="Dacks J.B."/>
            <person name="Foster P.G."/>
            <person name="Simillion C."/>
            <person name="Van de Peer Y."/>
            <person name="Miranda-Saavedra D."/>
            <person name="Barton G.J."/>
            <person name="Westrop G.D."/>
            <person name="Mueller S."/>
            <person name="Dessi D."/>
            <person name="Fiori P.L."/>
            <person name="Ren Q."/>
            <person name="Paulsen I."/>
            <person name="Zhang H."/>
            <person name="Bastida-Corcuera F.D."/>
            <person name="Simoes-Barbosa A."/>
            <person name="Brown M.T."/>
            <person name="Hayes R.D."/>
            <person name="Mukherjee M."/>
            <person name="Okumura C.Y."/>
            <person name="Schneider R."/>
            <person name="Smith A.J."/>
            <person name="Vanacova S."/>
            <person name="Villalvazo M."/>
            <person name="Haas B.J."/>
            <person name="Pertea M."/>
            <person name="Feldblyum T.V."/>
            <person name="Utterback T.R."/>
            <person name="Shu C.L."/>
            <person name="Osoegawa K."/>
            <person name="de Jong P.J."/>
            <person name="Hrdy I."/>
            <person name="Horvathova L."/>
            <person name="Zubacova Z."/>
            <person name="Dolezal P."/>
            <person name="Malik S.B."/>
            <person name="Logsdon J.M. Jr."/>
            <person name="Henze K."/>
            <person name="Gupta A."/>
            <person name="Wang C.C."/>
            <person name="Dunne R.L."/>
            <person name="Upcroft J.A."/>
            <person name="Upcroft P."/>
            <person name="White O."/>
            <person name="Salzberg S.L."/>
            <person name="Tang P."/>
            <person name="Chiu C.-H."/>
            <person name="Lee Y.-S."/>
            <person name="Embley T.M."/>
            <person name="Coombs G.H."/>
            <person name="Mottram J.C."/>
            <person name="Tachezy J."/>
            <person name="Fraser-Liggett C.M."/>
            <person name="Johnson P.J."/>
        </authorList>
    </citation>
    <scope>NUCLEOTIDE SEQUENCE [LARGE SCALE GENOMIC DNA]</scope>
    <source>
        <strain evidence="1">G3</strain>
    </source>
</reference>
<dbReference type="KEGG" id="tva:4753101"/>
<gene>
    <name evidence="1" type="ORF">TVAG_078080</name>
</gene>
<evidence type="ECO:0000313" key="2">
    <source>
        <dbReference type="Proteomes" id="UP000001542"/>
    </source>
</evidence>
<dbReference type="EMBL" id="DS113810">
    <property type="protein sequence ID" value="EAX95352.1"/>
    <property type="molecule type" value="Genomic_DNA"/>
</dbReference>
<dbReference type="VEuPathDB" id="TrichDB:TVAG_078080"/>
<organism evidence="1 2">
    <name type="scientific">Trichomonas vaginalis (strain ATCC PRA-98 / G3)</name>
    <dbReference type="NCBI Taxonomy" id="412133"/>
    <lineage>
        <taxon>Eukaryota</taxon>
        <taxon>Metamonada</taxon>
        <taxon>Parabasalia</taxon>
        <taxon>Trichomonadida</taxon>
        <taxon>Trichomonadidae</taxon>
        <taxon>Trichomonas</taxon>
    </lineage>
</organism>
<protein>
    <submittedName>
        <fullName evidence="1">Uncharacterized protein</fullName>
    </submittedName>
</protein>
<sequence>MIGSDVDNWPCYGVSHCLGIWTTVSYNTELPFHSQSEDINISKNLKFLEYMIYAVDNQKWPSQIDFDVSYYFEQDIHREIIAIDPKASILVGCDFNKYLSNLKQNISQDKRCGEENNLYTNYMPAE</sequence>
<dbReference type="AlphaFoldDB" id="A2FIB1"/>
<keyword evidence="2" id="KW-1185">Reference proteome</keyword>